<dbReference type="GO" id="GO:0004197">
    <property type="term" value="F:cysteine-type endopeptidase activity"/>
    <property type="evidence" value="ECO:0007669"/>
    <property type="project" value="InterPro"/>
</dbReference>
<dbReference type="Pfam" id="PF00656">
    <property type="entry name" value="Peptidase_C14"/>
    <property type="match status" value="1"/>
</dbReference>
<name>A0A6S7HEX1_PARCT</name>
<evidence type="ECO:0000256" key="1">
    <source>
        <dbReference type="ARBA" id="ARBA00010134"/>
    </source>
</evidence>
<gene>
    <name evidence="4" type="ORF">PACLA_8A053377</name>
</gene>
<feature type="compositionally biased region" description="Basic residues" evidence="3">
    <location>
        <begin position="37"/>
        <end position="48"/>
    </location>
</feature>
<evidence type="ECO:0000313" key="5">
    <source>
        <dbReference type="Proteomes" id="UP001152795"/>
    </source>
</evidence>
<protein>
    <submittedName>
        <fullName evidence="4">Caspase-8-like isoform X2</fullName>
    </submittedName>
</protein>
<dbReference type="Proteomes" id="UP001152795">
    <property type="component" value="Unassembled WGS sequence"/>
</dbReference>
<dbReference type="AlphaFoldDB" id="A0A6S7HEX1"/>
<keyword evidence="5" id="KW-1185">Reference proteome</keyword>
<dbReference type="InterPro" id="IPR001309">
    <property type="entry name" value="Pept_C14_p20"/>
</dbReference>
<comment type="caution">
    <text evidence="4">The sequence shown here is derived from an EMBL/GenBank/DDBJ whole genome shotgun (WGS) entry which is preliminary data.</text>
</comment>
<dbReference type="PROSITE" id="PS50207">
    <property type="entry name" value="CASPASE_P10"/>
    <property type="match status" value="1"/>
</dbReference>
<dbReference type="InterPro" id="IPR011600">
    <property type="entry name" value="Pept_C14_caspase"/>
</dbReference>
<dbReference type="InterPro" id="IPR033139">
    <property type="entry name" value="Caspase_cys_AS"/>
</dbReference>
<feature type="region of interest" description="Disordered" evidence="3">
    <location>
        <begin position="1"/>
        <end position="50"/>
    </location>
</feature>
<proteinExistence type="inferred from homology"/>
<sequence length="373" mass="41759">MASRQTRSKDSSVNQSRELRPRRTINVTKKPQQTTSNKRKTSTKRKRKCEIEDVVDGPSLLTFGKRSKLLDALPPAPLRWRSKDTIAGKTDAVDGGPINYPMKRRGPFYIIHNFAGLNEKFEFREGGANDVGKVTACFGRLGFHHDQDADCKTNITCEEMRASCKVWAKRDYRGADCVIVVILTHGESPDKLQGVDGEYVALDDLLLPFNYNPTLVGKPKIFFIQACRGRKLNMGIIDRSTAVAGARIELEFDATAGFSPLSSLRNNEARSSTKPGVKNSGYLPRQADHLIAFATGDGYTASRVTNNGSWYIDELTKVMHEEYSSKKSKKRNPRHLLDVLTEVQGRVSNLVSGQLNEVQMPEFRSFLRGPIYL</sequence>
<dbReference type="InterPro" id="IPR002398">
    <property type="entry name" value="Pept_C14"/>
</dbReference>
<dbReference type="PROSITE" id="PS50208">
    <property type="entry name" value="CASPASE_P20"/>
    <property type="match status" value="1"/>
</dbReference>
<dbReference type="SUPFAM" id="SSF52129">
    <property type="entry name" value="Caspase-like"/>
    <property type="match status" value="1"/>
</dbReference>
<dbReference type="GO" id="GO:0006508">
    <property type="term" value="P:proteolysis"/>
    <property type="evidence" value="ECO:0007669"/>
    <property type="project" value="InterPro"/>
</dbReference>
<evidence type="ECO:0000256" key="3">
    <source>
        <dbReference type="SAM" id="MobiDB-lite"/>
    </source>
</evidence>
<dbReference type="InterPro" id="IPR015917">
    <property type="entry name" value="Pept_C14A"/>
</dbReference>
<dbReference type="PROSITE" id="PS01122">
    <property type="entry name" value="CASPASE_CYS"/>
    <property type="match status" value="1"/>
</dbReference>
<dbReference type="PANTHER" id="PTHR10454">
    <property type="entry name" value="CASPASE"/>
    <property type="match status" value="1"/>
</dbReference>
<dbReference type="Gene3D" id="3.40.50.1460">
    <property type="match status" value="1"/>
</dbReference>
<reference evidence="4" key="1">
    <citation type="submission" date="2020-04" db="EMBL/GenBank/DDBJ databases">
        <authorList>
            <person name="Alioto T."/>
            <person name="Alioto T."/>
            <person name="Gomez Garrido J."/>
        </authorList>
    </citation>
    <scope>NUCLEOTIDE SEQUENCE</scope>
    <source>
        <strain evidence="4">A484AB</strain>
    </source>
</reference>
<evidence type="ECO:0000256" key="2">
    <source>
        <dbReference type="RuleBase" id="RU003971"/>
    </source>
</evidence>
<dbReference type="SMART" id="SM00115">
    <property type="entry name" value="CASc"/>
    <property type="match status" value="1"/>
</dbReference>
<evidence type="ECO:0000313" key="4">
    <source>
        <dbReference type="EMBL" id="CAB4002829.1"/>
    </source>
</evidence>
<organism evidence="4 5">
    <name type="scientific">Paramuricea clavata</name>
    <name type="common">Red gorgonian</name>
    <name type="synonym">Violescent sea-whip</name>
    <dbReference type="NCBI Taxonomy" id="317549"/>
    <lineage>
        <taxon>Eukaryota</taxon>
        <taxon>Metazoa</taxon>
        <taxon>Cnidaria</taxon>
        <taxon>Anthozoa</taxon>
        <taxon>Octocorallia</taxon>
        <taxon>Malacalcyonacea</taxon>
        <taxon>Plexauridae</taxon>
        <taxon>Paramuricea</taxon>
    </lineage>
</organism>
<dbReference type="PRINTS" id="PR00376">
    <property type="entry name" value="IL1BCENZYME"/>
</dbReference>
<dbReference type="InterPro" id="IPR002138">
    <property type="entry name" value="Pept_C14_p10"/>
</dbReference>
<dbReference type="OrthoDB" id="5989248at2759"/>
<accession>A0A6S7HEX1</accession>
<dbReference type="EMBL" id="CACRXK020004462">
    <property type="protein sequence ID" value="CAB4002829.1"/>
    <property type="molecule type" value="Genomic_DNA"/>
</dbReference>
<dbReference type="InterPro" id="IPR029030">
    <property type="entry name" value="Caspase-like_dom_sf"/>
</dbReference>
<comment type="similarity">
    <text evidence="1 2">Belongs to the peptidase C14A family.</text>
</comment>